<evidence type="ECO:0000256" key="1">
    <source>
        <dbReference type="ARBA" id="ARBA00004613"/>
    </source>
</evidence>
<dbReference type="PROSITE" id="PS51150">
    <property type="entry name" value="AGOUTI_2"/>
    <property type="match status" value="1"/>
</dbReference>
<feature type="disulfide bond" evidence="9">
    <location>
        <begin position="128"/>
        <end position="142"/>
    </location>
</feature>
<evidence type="ECO:0000256" key="7">
    <source>
        <dbReference type="ARBA" id="ARBA00023180"/>
    </source>
</evidence>
<evidence type="ECO:0000256" key="5">
    <source>
        <dbReference type="ARBA" id="ARBA00022854"/>
    </source>
</evidence>
<feature type="signal peptide" evidence="11">
    <location>
        <begin position="1"/>
        <end position="34"/>
    </location>
</feature>
<dbReference type="InterPro" id="IPR027300">
    <property type="entry name" value="Agouti_dom"/>
</dbReference>
<evidence type="ECO:0000256" key="10">
    <source>
        <dbReference type="SAM" id="MobiDB-lite"/>
    </source>
</evidence>
<evidence type="ECO:0000256" key="11">
    <source>
        <dbReference type="SAM" id="SignalP"/>
    </source>
</evidence>
<feature type="disulfide bond" evidence="9">
    <location>
        <begin position="135"/>
        <end position="153"/>
    </location>
</feature>
<evidence type="ECO:0000259" key="12">
    <source>
        <dbReference type="PROSITE" id="PS51150"/>
    </source>
</evidence>
<keyword evidence="6 9" id="KW-1015">Disulfide bond</keyword>
<dbReference type="GO" id="GO:0031779">
    <property type="term" value="F:melanocortin receptor binding"/>
    <property type="evidence" value="ECO:0007669"/>
    <property type="project" value="TreeGrafter"/>
</dbReference>
<dbReference type="PROSITE" id="PS60024">
    <property type="entry name" value="AGOUTI_1"/>
    <property type="match status" value="1"/>
</dbReference>
<dbReference type="AlphaFoldDB" id="A0A190X674"/>
<dbReference type="GO" id="GO:0005615">
    <property type="term" value="C:extracellular space"/>
    <property type="evidence" value="ECO:0007669"/>
    <property type="project" value="TreeGrafter"/>
</dbReference>
<sequence length="160" mass="17784">MGHSQLSRPPGMNIFHLLLATLLVSMCFLTPSSHLAPEEKPRDDRSLRDNSSVKILDFPSVSIVVRDLQKHLALLLLSLFEALNKKSKRISRKEAEKKKPSKRNSSMKTVARPRPPPPIPCVATRASCKSPAPACCDPCASCQCRFFRSTCSCRVLRPVC</sequence>
<dbReference type="InterPro" id="IPR007733">
    <property type="entry name" value="Agouti"/>
</dbReference>
<evidence type="ECO:0000313" key="13">
    <source>
        <dbReference type="EMBL" id="AMD09920.1"/>
    </source>
</evidence>
<evidence type="ECO:0000256" key="3">
    <source>
        <dbReference type="ARBA" id="ARBA00022525"/>
    </source>
</evidence>
<keyword evidence="7" id="KW-0325">Glycoprotein</keyword>
<dbReference type="SUPFAM" id="SSF57055">
    <property type="entry name" value="Agouti-related protein"/>
    <property type="match status" value="1"/>
</dbReference>
<protein>
    <recommendedName>
        <fullName evidence="2">Agouti-signaling protein</fullName>
    </recommendedName>
    <alternativeName>
        <fullName evidence="8">Agouti switch protein</fullName>
    </alternativeName>
</protein>
<dbReference type="SMART" id="SM00792">
    <property type="entry name" value="Agouti"/>
    <property type="match status" value="1"/>
</dbReference>
<dbReference type="GO" id="GO:0005184">
    <property type="term" value="F:neuropeptide hormone activity"/>
    <property type="evidence" value="ECO:0007669"/>
    <property type="project" value="TreeGrafter"/>
</dbReference>
<feature type="disulfide bond" evidence="9">
    <location>
        <begin position="139"/>
        <end position="160"/>
    </location>
</feature>
<reference evidence="13" key="1">
    <citation type="submission" date="2015-03" db="EMBL/GenBank/DDBJ databases">
        <title>Characterization of Agouti Gene of Mink (Neovison vison).</title>
        <authorList>
            <person name="Li L.H."/>
            <person name="Li X.L."/>
            <person name="Zhou R.Y."/>
            <person name="Zhang X.L."/>
            <person name="Liu C.Y."/>
        </authorList>
    </citation>
    <scope>NUCLEOTIDE SEQUENCE</scope>
</reference>
<dbReference type="EMBL" id="KP981640">
    <property type="protein sequence ID" value="AMD09920.1"/>
    <property type="molecule type" value="Genomic_DNA"/>
</dbReference>
<keyword evidence="5" id="KW-0960">Knottin</keyword>
<feature type="domain" description="Agouti" evidence="12">
    <location>
        <begin position="121"/>
        <end position="160"/>
    </location>
</feature>
<organism evidence="13">
    <name type="scientific">Neovison vison</name>
    <name type="common">American mink</name>
    <name type="synonym">Mustela vison</name>
    <dbReference type="NCBI Taxonomy" id="452646"/>
    <lineage>
        <taxon>Eukaryota</taxon>
        <taxon>Metazoa</taxon>
        <taxon>Chordata</taxon>
        <taxon>Craniata</taxon>
        <taxon>Vertebrata</taxon>
        <taxon>Euteleostomi</taxon>
        <taxon>Mammalia</taxon>
        <taxon>Eutheria</taxon>
        <taxon>Laurasiatheria</taxon>
        <taxon>Carnivora</taxon>
        <taxon>Caniformia</taxon>
        <taxon>Musteloidea</taxon>
        <taxon>Mustelidae</taxon>
        <taxon>Mustelinae</taxon>
        <taxon>Neogale</taxon>
    </lineage>
</organism>
<evidence type="ECO:0000256" key="9">
    <source>
        <dbReference type="PROSITE-ProRule" id="PRU00494"/>
    </source>
</evidence>
<evidence type="ECO:0000256" key="8">
    <source>
        <dbReference type="ARBA" id="ARBA00033432"/>
    </source>
</evidence>
<gene>
    <name evidence="13" type="primary">Agouti</name>
</gene>
<dbReference type="PANTHER" id="PTHR16551">
    <property type="entry name" value="AGOUTI RELATED"/>
    <property type="match status" value="1"/>
</dbReference>
<evidence type="ECO:0000256" key="6">
    <source>
        <dbReference type="ARBA" id="ARBA00023157"/>
    </source>
</evidence>
<dbReference type="Pfam" id="PF05039">
    <property type="entry name" value="Agouti"/>
    <property type="match status" value="1"/>
</dbReference>
<feature type="chain" id="PRO_5008247405" description="Agouti-signaling protein" evidence="11">
    <location>
        <begin position="35"/>
        <end position="160"/>
    </location>
</feature>
<name>A0A190X674_NEOVI</name>
<dbReference type="InterPro" id="IPR036836">
    <property type="entry name" value="Agouti_dom_sf"/>
</dbReference>
<evidence type="ECO:0000256" key="2">
    <source>
        <dbReference type="ARBA" id="ARBA00017885"/>
    </source>
</evidence>
<feature type="disulfide bond" evidence="9">
    <location>
        <begin position="121"/>
        <end position="136"/>
    </location>
</feature>
<evidence type="ECO:0000256" key="4">
    <source>
        <dbReference type="ARBA" id="ARBA00022729"/>
    </source>
</evidence>
<dbReference type="Gene3D" id="4.10.760.10">
    <property type="entry name" value="Agouti domain"/>
    <property type="match status" value="1"/>
</dbReference>
<dbReference type="GO" id="GO:0032438">
    <property type="term" value="P:melanosome organization"/>
    <property type="evidence" value="ECO:0007669"/>
    <property type="project" value="TreeGrafter"/>
</dbReference>
<comment type="subcellular location">
    <subcellularLocation>
        <location evidence="1">Secreted</location>
    </subcellularLocation>
</comment>
<feature type="region of interest" description="Disordered" evidence="10">
    <location>
        <begin position="87"/>
        <end position="114"/>
    </location>
</feature>
<keyword evidence="4 11" id="KW-0732">Signal</keyword>
<proteinExistence type="predicted"/>
<dbReference type="PANTHER" id="PTHR16551:SF1">
    <property type="entry name" value="AGOUTI-SIGNALING PROTEIN"/>
    <property type="match status" value="1"/>
</dbReference>
<dbReference type="GO" id="GO:0009755">
    <property type="term" value="P:hormone-mediated signaling pathway"/>
    <property type="evidence" value="ECO:0007669"/>
    <property type="project" value="InterPro"/>
</dbReference>
<accession>A0A190X674</accession>
<keyword evidence="3" id="KW-0964">Secreted</keyword>
<feature type="disulfide bond" evidence="9">
    <location>
        <begin position="144"/>
        <end position="151"/>
    </location>
</feature>